<dbReference type="InterPro" id="IPR050230">
    <property type="entry name" value="CALM/Myosin/TropC-like"/>
</dbReference>
<organism evidence="5 6">
    <name type="scientific">Tritrichomonas foetus</name>
    <dbReference type="NCBI Taxonomy" id="1144522"/>
    <lineage>
        <taxon>Eukaryota</taxon>
        <taxon>Metamonada</taxon>
        <taxon>Parabasalia</taxon>
        <taxon>Tritrichomonadida</taxon>
        <taxon>Tritrichomonadidae</taxon>
        <taxon>Tritrichomonas</taxon>
    </lineage>
</organism>
<evidence type="ECO:0000256" key="1">
    <source>
        <dbReference type="ARBA" id="ARBA00022737"/>
    </source>
</evidence>
<keyword evidence="6" id="KW-1185">Reference proteome</keyword>
<dbReference type="Pfam" id="PF13499">
    <property type="entry name" value="EF-hand_7"/>
    <property type="match status" value="1"/>
</dbReference>
<evidence type="ECO:0000256" key="3">
    <source>
        <dbReference type="SAM" id="Coils"/>
    </source>
</evidence>
<dbReference type="SUPFAM" id="SSF47473">
    <property type="entry name" value="EF-hand"/>
    <property type="match status" value="1"/>
</dbReference>
<dbReference type="PANTHER" id="PTHR23048">
    <property type="entry name" value="MYOSIN LIGHT CHAIN 1, 3"/>
    <property type="match status" value="1"/>
</dbReference>
<dbReference type="Gene3D" id="1.10.238.10">
    <property type="entry name" value="EF-hand"/>
    <property type="match status" value="2"/>
</dbReference>
<evidence type="ECO:0000313" key="5">
    <source>
        <dbReference type="EMBL" id="OHT11197.1"/>
    </source>
</evidence>
<feature type="coiled-coil region" evidence="3">
    <location>
        <begin position="94"/>
        <end position="121"/>
    </location>
</feature>
<sequence length="145" mass="16721">MEEVFNIFDIDKNGSINGYELKIALRALGFNASNEECNNIMARYNKKKGHPFDALNQEEFFLIIGEQIALKNPEDEIREAFELFDTEDKGSITVKNLQNALVQLERGNEKTEEELQAEIARWDKDGDGQLNYEEFRAIMLNQEAI</sequence>
<name>A0A1J4KP47_9EUKA</name>
<gene>
    <name evidence="5" type="primary">CDC31</name>
    <name evidence="5" type="ORF">TRFO_01130</name>
</gene>
<evidence type="ECO:0000256" key="2">
    <source>
        <dbReference type="ARBA" id="ARBA00022837"/>
    </source>
</evidence>
<dbReference type="AlphaFoldDB" id="A0A1J4KP47"/>
<dbReference type="VEuPathDB" id="TrichDB:TRFO_01130"/>
<reference evidence="5" key="1">
    <citation type="submission" date="2016-10" db="EMBL/GenBank/DDBJ databases">
        <authorList>
            <person name="Benchimol M."/>
            <person name="Almeida L.G."/>
            <person name="Vasconcelos A.T."/>
            <person name="Perreira-Neves A."/>
            <person name="Rosa I.A."/>
            <person name="Tasca T."/>
            <person name="Bogo M.R."/>
            <person name="de Souza W."/>
        </authorList>
    </citation>
    <scope>NUCLEOTIDE SEQUENCE [LARGE SCALE GENOMIC DNA]</scope>
    <source>
        <strain evidence="5">K</strain>
    </source>
</reference>
<dbReference type="EMBL" id="MLAK01000593">
    <property type="protein sequence ID" value="OHT11197.1"/>
    <property type="molecule type" value="Genomic_DNA"/>
</dbReference>
<dbReference type="GO" id="GO:0051301">
    <property type="term" value="P:cell division"/>
    <property type="evidence" value="ECO:0007669"/>
    <property type="project" value="UniProtKB-KW"/>
</dbReference>
<feature type="domain" description="EF-hand" evidence="4">
    <location>
        <begin position="72"/>
        <end position="107"/>
    </location>
</feature>
<protein>
    <submittedName>
        <fullName evidence="5">Cell division control protein 31</fullName>
    </submittedName>
</protein>
<keyword evidence="2" id="KW-0106">Calcium</keyword>
<dbReference type="GO" id="GO:0005509">
    <property type="term" value="F:calcium ion binding"/>
    <property type="evidence" value="ECO:0007669"/>
    <property type="project" value="InterPro"/>
</dbReference>
<evidence type="ECO:0000259" key="4">
    <source>
        <dbReference type="PROSITE" id="PS50222"/>
    </source>
</evidence>
<comment type="caution">
    <text evidence="5">The sequence shown here is derived from an EMBL/GenBank/DDBJ whole genome shotgun (WGS) entry which is preliminary data.</text>
</comment>
<dbReference type="PROSITE" id="PS00018">
    <property type="entry name" value="EF_HAND_1"/>
    <property type="match status" value="2"/>
</dbReference>
<dbReference type="Pfam" id="PF13405">
    <property type="entry name" value="EF-hand_6"/>
    <property type="match status" value="1"/>
</dbReference>
<dbReference type="PANTHER" id="PTHR23048:SF59">
    <property type="entry name" value="EF-HAND SUPERFAMILY PROTEIN"/>
    <property type="match status" value="1"/>
</dbReference>
<dbReference type="CDD" id="cd00051">
    <property type="entry name" value="EFh"/>
    <property type="match status" value="1"/>
</dbReference>
<dbReference type="InterPro" id="IPR002048">
    <property type="entry name" value="EF_hand_dom"/>
</dbReference>
<evidence type="ECO:0000313" key="6">
    <source>
        <dbReference type="Proteomes" id="UP000179807"/>
    </source>
</evidence>
<feature type="domain" description="EF-hand" evidence="4">
    <location>
        <begin position="110"/>
        <end position="145"/>
    </location>
</feature>
<dbReference type="FunFam" id="1.10.238.10:FF:000001">
    <property type="entry name" value="Calmodulin 1"/>
    <property type="match status" value="1"/>
</dbReference>
<dbReference type="OrthoDB" id="343296at2759"/>
<feature type="domain" description="EF-hand" evidence="4">
    <location>
        <begin position="1"/>
        <end position="31"/>
    </location>
</feature>
<keyword evidence="5" id="KW-0131">Cell cycle</keyword>
<keyword evidence="5" id="KW-0132">Cell division</keyword>
<dbReference type="InterPro" id="IPR011992">
    <property type="entry name" value="EF-hand-dom_pair"/>
</dbReference>
<dbReference type="GO" id="GO:0016460">
    <property type="term" value="C:myosin II complex"/>
    <property type="evidence" value="ECO:0007669"/>
    <property type="project" value="TreeGrafter"/>
</dbReference>
<dbReference type="GeneID" id="94824626"/>
<keyword evidence="1" id="KW-0677">Repeat</keyword>
<accession>A0A1J4KP47</accession>
<dbReference type="Proteomes" id="UP000179807">
    <property type="component" value="Unassembled WGS sequence"/>
</dbReference>
<dbReference type="RefSeq" id="XP_068364333.1">
    <property type="nucleotide sequence ID" value="XM_068489922.1"/>
</dbReference>
<keyword evidence="3" id="KW-0175">Coiled coil</keyword>
<dbReference type="SMART" id="SM00054">
    <property type="entry name" value="EFh"/>
    <property type="match status" value="3"/>
</dbReference>
<proteinExistence type="predicted"/>
<dbReference type="PROSITE" id="PS50222">
    <property type="entry name" value="EF_HAND_2"/>
    <property type="match status" value="3"/>
</dbReference>
<dbReference type="InterPro" id="IPR018247">
    <property type="entry name" value="EF_Hand_1_Ca_BS"/>
</dbReference>